<dbReference type="InterPro" id="IPR020846">
    <property type="entry name" value="MFS_dom"/>
</dbReference>
<dbReference type="HOGENOM" id="CLU_001265_30_1_1"/>
<dbReference type="eggNOG" id="KOG0254">
    <property type="taxonomic scope" value="Eukaryota"/>
</dbReference>
<dbReference type="OMA" id="VMVVFAC"/>
<feature type="transmembrane region" description="Helical" evidence="10">
    <location>
        <begin position="412"/>
        <end position="435"/>
    </location>
</feature>
<evidence type="ECO:0000256" key="4">
    <source>
        <dbReference type="ARBA" id="ARBA00022597"/>
    </source>
</evidence>
<feature type="transmembrane region" description="Helical" evidence="10">
    <location>
        <begin position="186"/>
        <end position="208"/>
    </location>
</feature>
<evidence type="ECO:0000256" key="1">
    <source>
        <dbReference type="ARBA" id="ARBA00004141"/>
    </source>
</evidence>
<feature type="transmembrane region" description="Helical" evidence="10">
    <location>
        <begin position="41"/>
        <end position="63"/>
    </location>
</feature>
<dbReference type="OrthoDB" id="5141738at2759"/>
<evidence type="ECO:0000256" key="2">
    <source>
        <dbReference type="ARBA" id="ARBA00010992"/>
    </source>
</evidence>
<evidence type="ECO:0000256" key="7">
    <source>
        <dbReference type="ARBA" id="ARBA00023136"/>
    </source>
</evidence>
<keyword evidence="13" id="KW-1185">Reference proteome</keyword>
<dbReference type="FunFam" id="1.20.1250.20:FF:000044">
    <property type="entry name" value="Hexose transporter Hxt3p"/>
    <property type="match status" value="1"/>
</dbReference>
<keyword evidence="5 10" id="KW-0812">Transmembrane</keyword>
<proteinExistence type="inferred from homology"/>
<reference evidence="13" key="2">
    <citation type="journal article" date="2013" name="G3 (Bethesda)">
        <title>Genomes of Ashbya fungi isolated from insects reveal four mating-type loci, numerous translocations, lack of transposons, and distinct gene duplications.</title>
        <authorList>
            <person name="Dietrich F.S."/>
            <person name="Voegeli S."/>
            <person name="Kuo S."/>
            <person name="Philippsen P."/>
        </authorList>
    </citation>
    <scope>GENOME REANNOTATION</scope>
    <source>
        <strain evidence="13">ATCC 10895 / CBS 109.51 / FGSC 9923 / NRRL Y-1056</strain>
    </source>
</reference>
<keyword evidence="4" id="KW-0762">Sugar transport</keyword>
<keyword evidence="7 10" id="KW-0472">Membrane</keyword>
<comment type="subcellular location">
    <subcellularLocation>
        <location evidence="1">Membrane</location>
        <topology evidence="1">Multi-pass membrane protein</topology>
    </subcellularLocation>
</comment>
<dbReference type="InterPro" id="IPR005828">
    <property type="entry name" value="MFS_sugar_transport-like"/>
</dbReference>
<feature type="transmembrane region" description="Helical" evidence="10">
    <location>
        <begin position="342"/>
        <end position="361"/>
    </location>
</feature>
<dbReference type="Gene3D" id="1.20.1250.20">
    <property type="entry name" value="MFS general substrate transporter like domains"/>
    <property type="match status" value="1"/>
</dbReference>
<dbReference type="Pfam" id="PF00083">
    <property type="entry name" value="Sugar_tr"/>
    <property type="match status" value="1"/>
</dbReference>
<dbReference type="PROSITE" id="PS00217">
    <property type="entry name" value="SUGAR_TRANSPORT_2"/>
    <property type="match status" value="1"/>
</dbReference>
<dbReference type="CDD" id="cd17356">
    <property type="entry name" value="MFS_HXT"/>
    <property type="match status" value="1"/>
</dbReference>
<dbReference type="InterPro" id="IPR036259">
    <property type="entry name" value="MFS_trans_sf"/>
</dbReference>
<dbReference type="InParanoid" id="Q755L8"/>
<sequence length="535" mass="59187">MTVSEGMTPSKSELSGDGSNSHPIESKKDIVSVISTETKPFSAYIFACLCCFMVAFGGFIFGWDTGTISGFVKQTDFIARFGQLSPSGEYELSDDRTGLIVSIFNIGCAVGGIFLSKIGDAYGRKIGLATVTAVYVIGIVIQISASDKWYQYFVGRIISGLGVGGIAVLSPMLISETSPKHLRGSLVSCYQLMITAGIFLGYCTNYGTKTNYTDSRQWRIPLGLGFAWALLMIGGMAFVPESPRYLVEAENLPKARMSIARANKVAEDHPIVEHELNTLQTAIELEKLAGKARIVDLFNVKKKIFQRLIIGIFIQSLQQLIGNNYFFYYGTTIFNAVGMDDPFVTSIVLGIVNFGSTFFSLYTVDKFGRRKCLIWGAFAMAICMAIFASVGVTKLWPNGEDQPSSKPAGNVMIVFTCIYIFFFATTWAPIAYVIISEIYPLRVKARAMALATAANWIWGFLIAFFTPRITSAIKFCYGYVFMGCLIFAFFYIFFFVPETKGLTLEDVDEMWQEGVVPWGSESWLPRSDREVAHDA</sequence>
<dbReference type="PRINTS" id="PR00171">
    <property type="entry name" value="SUGRTRNSPORT"/>
</dbReference>
<dbReference type="GO" id="GO:0055056">
    <property type="term" value="F:D-glucose transmembrane transporter activity"/>
    <property type="evidence" value="ECO:0007669"/>
    <property type="project" value="UniProtKB-ARBA"/>
</dbReference>
<evidence type="ECO:0000313" key="13">
    <source>
        <dbReference type="Proteomes" id="UP000000591"/>
    </source>
</evidence>
<dbReference type="GO" id="GO:0005886">
    <property type="term" value="C:plasma membrane"/>
    <property type="evidence" value="ECO:0000318"/>
    <property type="project" value="GO_Central"/>
</dbReference>
<dbReference type="EMBL" id="AE016819">
    <property type="protein sequence ID" value="AAS53170.1"/>
    <property type="molecule type" value="Genomic_DNA"/>
</dbReference>
<evidence type="ECO:0000256" key="5">
    <source>
        <dbReference type="ARBA" id="ARBA00022692"/>
    </source>
</evidence>
<dbReference type="GO" id="GO:0008643">
    <property type="term" value="P:carbohydrate transport"/>
    <property type="evidence" value="ECO:0000318"/>
    <property type="project" value="GO_Central"/>
</dbReference>
<gene>
    <name evidence="12" type="ORF">AGOS_AFL204C</name>
</gene>
<protein>
    <submittedName>
        <fullName evidence="12">AFL204Cp</fullName>
    </submittedName>
</protein>
<evidence type="ECO:0000256" key="6">
    <source>
        <dbReference type="ARBA" id="ARBA00022989"/>
    </source>
</evidence>
<feature type="domain" description="Major facilitator superfamily (MFS) profile" evidence="11">
    <location>
        <begin position="50"/>
        <end position="500"/>
    </location>
</feature>
<dbReference type="InterPro" id="IPR005829">
    <property type="entry name" value="Sugar_transporter_CS"/>
</dbReference>
<feature type="transmembrane region" description="Helical" evidence="10">
    <location>
        <begin position="447"/>
        <end position="465"/>
    </location>
</feature>
<dbReference type="PANTHER" id="PTHR48022">
    <property type="entry name" value="PLASTIDIC GLUCOSE TRANSPORTER 4"/>
    <property type="match status" value="1"/>
</dbReference>
<dbReference type="KEGG" id="ago:AGOS_AFL204C"/>
<dbReference type="RefSeq" id="NP_985346.1">
    <property type="nucleotide sequence ID" value="NM_210700.1"/>
</dbReference>
<evidence type="ECO:0000256" key="3">
    <source>
        <dbReference type="ARBA" id="ARBA00022448"/>
    </source>
</evidence>
<dbReference type="NCBIfam" id="TIGR00879">
    <property type="entry name" value="SP"/>
    <property type="match status" value="1"/>
</dbReference>
<dbReference type="PROSITE" id="PS00216">
    <property type="entry name" value="SUGAR_TRANSPORT_1"/>
    <property type="match status" value="1"/>
</dbReference>
<feature type="transmembrane region" description="Helical" evidence="10">
    <location>
        <begin position="97"/>
        <end position="115"/>
    </location>
</feature>
<accession>Q755L8</accession>
<keyword evidence="3 8" id="KW-0813">Transport</keyword>
<dbReference type="PANTHER" id="PTHR48022:SF75">
    <property type="entry name" value="GALACTOSE TRANSPORTER-RELATED"/>
    <property type="match status" value="1"/>
</dbReference>
<feature type="transmembrane region" description="Helical" evidence="10">
    <location>
        <begin position="477"/>
        <end position="496"/>
    </location>
</feature>
<dbReference type="InterPro" id="IPR050360">
    <property type="entry name" value="MFS_Sugar_Transporters"/>
</dbReference>
<comment type="similarity">
    <text evidence="2 8">Belongs to the major facilitator superfamily. Sugar transporter (TC 2.A.1.1) family.</text>
</comment>
<evidence type="ECO:0000256" key="8">
    <source>
        <dbReference type="RuleBase" id="RU003346"/>
    </source>
</evidence>
<evidence type="ECO:0000313" key="12">
    <source>
        <dbReference type="EMBL" id="AAS53170.1"/>
    </source>
</evidence>
<dbReference type="GeneID" id="4621571"/>
<feature type="region of interest" description="Disordered" evidence="9">
    <location>
        <begin position="1"/>
        <end position="23"/>
    </location>
</feature>
<dbReference type="Proteomes" id="UP000000591">
    <property type="component" value="Chromosome VI"/>
</dbReference>
<reference evidence="12 13" key="1">
    <citation type="journal article" date="2004" name="Science">
        <title>The Ashbya gossypii genome as a tool for mapping the ancient Saccharomyces cerevisiae genome.</title>
        <authorList>
            <person name="Dietrich F.S."/>
            <person name="Voegeli S."/>
            <person name="Brachat S."/>
            <person name="Lerch A."/>
            <person name="Gates K."/>
            <person name="Steiner S."/>
            <person name="Mohr C."/>
            <person name="Pohlmann R."/>
            <person name="Luedi P."/>
            <person name="Choi S."/>
            <person name="Wing R.A."/>
            <person name="Flavier A."/>
            <person name="Gaffney T.D."/>
            <person name="Philippsen P."/>
        </authorList>
    </citation>
    <scope>NUCLEOTIDE SEQUENCE [LARGE SCALE GENOMIC DNA]</scope>
    <source>
        <strain evidence="13">ATCC 10895 / CBS 109.51 / FGSC 9923 / NRRL Y-1056</strain>
    </source>
</reference>
<dbReference type="PROSITE" id="PS50850">
    <property type="entry name" value="MFS"/>
    <property type="match status" value="1"/>
</dbReference>
<organism evidence="12 13">
    <name type="scientific">Eremothecium gossypii (strain ATCC 10895 / CBS 109.51 / FGSC 9923 / NRRL Y-1056)</name>
    <name type="common">Yeast</name>
    <name type="synonym">Ashbya gossypii</name>
    <dbReference type="NCBI Taxonomy" id="284811"/>
    <lineage>
        <taxon>Eukaryota</taxon>
        <taxon>Fungi</taxon>
        <taxon>Dikarya</taxon>
        <taxon>Ascomycota</taxon>
        <taxon>Saccharomycotina</taxon>
        <taxon>Saccharomycetes</taxon>
        <taxon>Saccharomycetales</taxon>
        <taxon>Saccharomycetaceae</taxon>
        <taxon>Eremothecium</taxon>
    </lineage>
</organism>
<name>Q755L8_EREGS</name>
<feature type="transmembrane region" description="Helical" evidence="10">
    <location>
        <begin position="127"/>
        <end position="145"/>
    </location>
</feature>
<evidence type="ECO:0000259" key="11">
    <source>
        <dbReference type="PROSITE" id="PS50850"/>
    </source>
</evidence>
<feature type="transmembrane region" description="Helical" evidence="10">
    <location>
        <begin position="373"/>
        <end position="392"/>
    </location>
</feature>
<feature type="transmembrane region" description="Helical" evidence="10">
    <location>
        <begin position="157"/>
        <end position="174"/>
    </location>
</feature>
<dbReference type="SUPFAM" id="SSF103473">
    <property type="entry name" value="MFS general substrate transporter"/>
    <property type="match status" value="1"/>
</dbReference>
<dbReference type="AlphaFoldDB" id="Q755L8"/>
<dbReference type="InterPro" id="IPR003663">
    <property type="entry name" value="Sugar/inositol_transpt"/>
</dbReference>
<dbReference type="GO" id="GO:0005351">
    <property type="term" value="F:carbohydrate:proton symporter activity"/>
    <property type="evidence" value="ECO:0000318"/>
    <property type="project" value="GO_Central"/>
</dbReference>
<feature type="transmembrane region" description="Helical" evidence="10">
    <location>
        <begin position="220"/>
        <end position="239"/>
    </location>
</feature>
<keyword evidence="6 10" id="KW-1133">Transmembrane helix</keyword>
<evidence type="ECO:0000256" key="9">
    <source>
        <dbReference type="SAM" id="MobiDB-lite"/>
    </source>
</evidence>
<evidence type="ECO:0000256" key="10">
    <source>
        <dbReference type="SAM" id="Phobius"/>
    </source>
</evidence>